<evidence type="ECO:0000313" key="3">
    <source>
        <dbReference type="WBParaSite" id="nRc.2.0.1.t18846-RA"/>
    </source>
</evidence>
<dbReference type="WBParaSite" id="nRc.2.0.1.t18846-RA">
    <property type="protein sequence ID" value="nRc.2.0.1.t18846-RA"/>
    <property type="gene ID" value="nRc.2.0.1.g18846"/>
</dbReference>
<protein>
    <submittedName>
        <fullName evidence="3">Uncharacterized protein</fullName>
    </submittedName>
</protein>
<proteinExistence type="predicted"/>
<keyword evidence="2" id="KW-1185">Reference proteome</keyword>
<accession>A0A915IZI6</accession>
<feature type="region of interest" description="Disordered" evidence="1">
    <location>
        <begin position="1"/>
        <end position="22"/>
    </location>
</feature>
<evidence type="ECO:0000313" key="2">
    <source>
        <dbReference type="Proteomes" id="UP000887565"/>
    </source>
</evidence>
<evidence type="ECO:0000256" key="1">
    <source>
        <dbReference type="SAM" id="MobiDB-lite"/>
    </source>
</evidence>
<reference evidence="3" key="1">
    <citation type="submission" date="2022-11" db="UniProtKB">
        <authorList>
            <consortium name="WormBaseParasite"/>
        </authorList>
    </citation>
    <scope>IDENTIFICATION</scope>
</reference>
<organism evidence="2 3">
    <name type="scientific">Romanomermis culicivorax</name>
    <name type="common">Nematode worm</name>
    <dbReference type="NCBI Taxonomy" id="13658"/>
    <lineage>
        <taxon>Eukaryota</taxon>
        <taxon>Metazoa</taxon>
        <taxon>Ecdysozoa</taxon>
        <taxon>Nematoda</taxon>
        <taxon>Enoplea</taxon>
        <taxon>Dorylaimia</taxon>
        <taxon>Mermithida</taxon>
        <taxon>Mermithoidea</taxon>
        <taxon>Mermithidae</taxon>
        <taxon>Romanomermis</taxon>
    </lineage>
</organism>
<dbReference type="Proteomes" id="UP000887565">
    <property type="component" value="Unplaced"/>
</dbReference>
<name>A0A915IZI6_ROMCU</name>
<sequence length="77" mass="8601">MAQVSGSRIRLGRPSAKLQKKASNYLGTRPETCFLVALNVTRPVRIEKTNQMTKNRIHACLAQMTTGIIHMHNKVAI</sequence>
<dbReference type="AlphaFoldDB" id="A0A915IZI6"/>